<dbReference type="RefSeq" id="WP_169035567.1">
    <property type="nucleotide sequence ID" value="NZ_LANA01000001.1"/>
</dbReference>
<name>A0ABX1T1V4_PELUQ</name>
<keyword evidence="1" id="KW-0812">Transmembrane</keyword>
<dbReference type="EMBL" id="LANA01000001">
    <property type="protein sequence ID" value="NMN67049.1"/>
    <property type="molecule type" value="Genomic_DNA"/>
</dbReference>
<gene>
    <name evidence="2" type="ORF">VP91_00001810</name>
</gene>
<protein>
    <submittedName>
        <fullName evidence="2">Uncharacterized protein</fullName>
    </submittedName>
</protein>
<accession>A0ABX1T1V4</accession>
<comment type="caution">
    <text evidence="2">The sequence shown here is derived from an EMBL/GenBank/DDBJ whole genome shotgun (WGS) entry which is preliminary data.</text>
</comment>
<evidence type="ECO:0000256" key="1">
    <source>
        <dbReference type="SAM" id="Phobius"/>
    </source>
</evidence>
<feature type="transmembrane region" description="Helical" evidence="1">
    <location>
        <begin position="6"/>
        <end position="26"/>
    </location>
</feature>
<keyword evidence="1" id="KW-0472">Membrane</keyword>
<reference evidence="2 3" key="1">
    <citation type="submission" date="2019-07" db="EMBL/GenBank/DDBJ databases">
        <title>SAR11 Genome Evolution.</title>
        <authorList>
            <person name="Giovannoni S."/>
        </authorList>
    </citation>
    <scope>NUCLEOTIDE SEQUENCE [LARGE SCALE GENOMIC DNA]</scope>
    <source>
        <strain evidence="2 3">HTCC9565</strain>
    </source>
</reference>
<keyword evidence="3" id="KW-1185">Reference proteome</keyword>
<sequence>MTPLDGIIEPIYFLITSISFILLSVIQYKKFGKTRETKYLAGLSAFFLCSYIAIVLKG</sequence>
<proteinExistence type="predicted"/>
<evidence type="ECO:0000313" key="3">
    <source>
        <dbReference type="Proteomes" id="UP001166004"/>
    </source>
</evidence>
<keyword evidence="1" id="KW-1133">Transmembrane helix</keyword>
<dbReference type="Proteomes" id="UP001166004">
    <property type="component" value="Unassembled WGS sequence"/>
</dbReference>
<feature type="transmembrane region" description="Helical" evidence="1">
    <location>
        <begin position="38"/>
        <end position="56"/>
    </location>
</feature>
<evidence type="ECO:0000313" key="2">
    <source>
        <dbReference type="EMBL" id="NMN67049.1"/>
    </source>
</evidence>
<organism evidence="2 3">
    <name type="scientific">Pelagibacter ubique</name>
    <dbReference type="NCBI Taxonomy" id="198252"/>
    <lineage>
        <taxon>Bacteria</taxon>
        <taxon>Pseudomonadati</taxon>
        <taxon>Pseudomonadota</taxon>
        <taxon>Alphaproteobacteria</taxon>
        <taxon>Candidatus Pelagibacterales</taxon>
        <taxon>Candidatus Pelagibacteraceae</taxon>
        <taxon>Candidatus Pelagibacter</taxon>
    </lineage>
</organism>